<reference evidence="17 18" key="1">
    <citation type="submission" date="2020-07" db="EMBL/GenBank/DDBJ databases">
        <title>Sequencing the genomes of 1000 actinobacteria strains.</title>
        <authorList>
            <person name="Klenk H.-P."/>
        </authorList>
    </citation>
    <scope>NUCLEOTIDE SEQUENCE [LARGE SCALE GENOMIC DNA]</scope>
    <source>
        <strain evidence="17 18">DSM 44121</strain>
    </source>
</reference>
<keyword evidence="7 15" id="KW-0812">Transmembrane</keyword>
<keyword evidence="11 15" id="KW-1133">Transmembrane helix</keyword>
<comment type="caution">
    <text evidence="17">The sequence shown here is derived from an EMBL/GenBank/DDBJ whole genome shotgun (WGS) entry which is preliminary data.</text>
</comment>
<evidence type="ECO:0000256" key="2">
    <source>
        <dbReference type="ARBA" id="ARBA00004651"/>
    </source>
</evidence>
<keyword evidence="12" id="KW-0902">Two-component regulatory system</keyword>
<organism evidence="17 18">
    <name type="scientific">Promicromonospora sukumoe</name>
    <dbReference type="NCBI Taxonomy" id="88382"/>
    <lineage>
        <taxon>Bacteria</taxon>
        <taxon>Bacillati</taxon>
        <taxon>Actinomycetota</taxon>
        <taxon>Actinomycetes</taxon>
        <taxon>Micrococcales</taxon>
        <taxon>Promicromonosporaceae</taxon>
        <taxon>Promicromonospora</taxon>
    </lineage>
</organism>
<dbReference type="PANTHER" id="PTHR44936:SF10">
    <property type="entry name" value="SENSOR PROTEIN RSTB"/>
    <property type="match status" value="1"/>
</dbReference>
<name>A0A7W3J7Z3_9MICO</name>
<feature type="region of interest" description="Disordered" evidence="14">
    <location>
        <begin position="510"/>
        <end position="552"/>
    </location>
</feature>
<keyword evidence="6 17" id="KW-0808">Transferase</keyword>
<feature type="domain" description="Histidine kinase/HSP90-like ATPase" evidence="16">
    <location>
        <begin position="465"/>
        <end position="590"/>
    </location>
</feature>
<dbReference type="Gene3D" id="3.30.450.20">
    <property type="entry name" value="PAS domain"/>
    <property type="match status" value="2"/>
</dbReference>
<evidence type="ECO:0000256" key="6">
    <source>
        <dbReference type="ARBA" id="ARBA00022679"/>
    </source>
</evidence>
<dbReference type="InterPro" id="IPR033463">
    <property type="entry name" value="sCache_3"/>
</dbReference>
<keyword evidence="18" id="KW-1185">Reference proteome</keyword>
<evidence type="ECO:0000256" key="12">
    <source>
        <dbReference type="ARBA" id="ARBA00023012"/>
    </source>
</evidence>
<dbReference type="RefSeq" id="WP_182615587.1">
    <property type="nucleotide sequence ID" value="NZ_BAAATF010000006.1"/>
</dbReference>
<evidence type="ECO:0000256" key="15">
    <source>
        <dbReference type="SAM" id="Phobius"/>
    </source>
</evidence>
<dbReference type="GO" id="GO:0005886">
    <property type="term" value="C:plasma membrane"/>
    <property type="evidence" value="ECO:0007669"/>
    <property type="project" value="UniProtKB-SubCell"/>
</dbReference>
<evidence type="ECO:0000256" key="8">
    <source>
        <dbReference type="ARBA" id="ARBA00022741"/>
    </source>
</evidence>
<evidence type="ECO:0000259" key="16">
    <source>
        <dbReference type="SMART" id="SM00387"/>
    </source>
</evidence>
<dbReference type="InterPro" id="IPR016120">
    <property type="entry name" value="Sig_transdc_His_kin_SpoOB"/>
</dbReference>
<evidence type="ECO:0000256" key="9">
    <source>
        <dbReference type="ARBA" id="ARBA00022777"/>
    </source>
</evidence>
<dbReference type="Proteomes" id="UP000540568">
    <property type="component" value="Unassembled WGS sequence"/>
</dbReference>
<dbReference type="Pfam" id="PF17203">
    <property type="entry name" value="sCache_3_2"/>
    <property type="match status" value="1"/>
</dbReference>
<dbReference type="InterPro" id="IPR050980">
    <property type="entry name" value="2C_sensor_his_kinase"/>
</dbReference>
<keyword evidence="10" id="KW-0067">ATP-binding</keyword>
<dbReference type="InterPro" id="IPR036890">
    <property type="entry name" value="HATPase_C_sf"/>
</dbReference>
<evidence type="ECO:0000256" key="11">
    <source>
        <dbReference type="ARBA" id="ARBA00022989"/>
    </source>
</evidence>
<dbReference type="Gene3D" id="3.30.565.10">
    <property type="entry name" value="Histidine kinase-like ATPase, C-terminal domain"/>
    <property type="match status" value="1"/>
</dbReference>
<keyword evidence="8" id="KW-0547">Nucleotide-binding</keyword>
<dbReference type="SUPFAM" id="SSF103190">
    <property type="entry name" value="Sensory domain-like"/>
    <property type="match status" value="1"/>
</dbReference>
<keyword evidence="13 15" id="KW-0472">Membrane</keyword>
<comment type="subcellular location">
    <subcellularLocation>
        <location evidence="2">Cell membrane</location>
        <topology evidence="2">Multi-pass membrane protein</topology>
    </subcellularLocation>
</comment>
<protein>
    <recommendedName>
        <fullName evidence="3">histidine kinase</fullName>
        <ecNumber evidence="3">2.7.13.3</ecNumber>
    </recommendedName>
</protein>
<evidence type="ECO:0000256" key="10">
    <source>
        <dbReference type="ARBA" id="ARBA00022840"/>
    </source>
</evidence>
<evidence type="ECO:0000256" key="4">
    <source>
        <dbReference type="ARBA" id="ARBA00022475"/>
    </source>
</evidence>
<sequence length="596" mass="62832">MPTTHPRGTPPGGRPATPRTTSLATPPTIPFTTQVNRSIVAAMIVVSLITLGLFAVTGFNRLVQQTQESALRIAQTVAQTPEVRAGAEDESERQPPSTDAELVAGTLDDYAREVEGRTGALFVVITDDTGRRLAHPVPGEIGDPVSTSPDAALRGEETVSWERGTLGVSARAKVPVYGLDSPDTVVGEVSVGLPPTEVWSTVLADAVPVVLSTALALGVGGLLARFITRRLREKTLGLQPEELLALVHDQQAVLQGVDDGVVGLSADDVVTVCNDRAAALLGLDDPVGRRVEEAVGHAGVVERIKGARSLGPTTADDPDVGHDAPPAPPLVVYGRLVYVDVHDVRREGRLLGRVVIVRDVTAVEDLTRRLTAVGTLAGALREQRHEFANRIHVVTGLVRAGDTTEALDYLDRIGEHGPVRFPVANAGLVREPYLQAFLGAKALEAERQGVTLRIGPDADVSGSLLHPEDVTTVLGNLVDNGIAAAVASERAPRWVEVEALRHGDELHLSVMDSGDGAAADPFAPEPRPAEPEPGEPGPGEAGAAGPAHGHGIGLRLSADVARRHGGELRLAMGRTERHGAVFVARLDHQFEQEDGR</sequence>
<dbReference type="EMBL" id="JACGWV010000001">
    <property type="protein sequence ID" value="MBA8807905.1"/>
    <property type="molecule type" value="Genomic_DNA"/>
</dbReference>
<dbReference type="SUPFAM" id="SSF55890">
    <property type="entry name" value="Sporulation response regulatory protein Spo0B"/>
    <property type="match status" value="1"/>
</dbReference>
<dbReference type="GO" id="GO:0000155">
    <property type="term" value="F:phosphorelay sensor kinase activity"/>
    <property type="evidence" value="ECO:0007669"/>
    <property type="project" value="InterPro"/>
</dbReference>
<evidence type="ECO:0000256" key="5">
    <source>
        <dbReference type="ARBA" id="ARBA00022553"/>
    </source>
</evidence>
<feature type="transmembrane region" description="Helical" evidence="15">
    <location>
        <begin position="39"/>
        <end position="59"/>
    </location>
</feature>
<dbReference type="EC" id="2.7.13.3" evidence="3"/>
<feature type="region of interest" description="Disordered" evidence="14">
    <location>
        <begin position="78"/>
        <end position="100"/>
    </location>
</feature>
<evidence type="ECO:0000313" key="18">
    <source>
        <dbReference type="Proteomes" id="UP000540568"/>
    </source>
</evidence>
<keyword evidence="4" id="KW-1003">Cell membrane</keyword>
<keyword evidence="9 17" id="KW-0418">Kinase</keyword>
<evidence type="ECO:0000256" key="14">
    <source>
        <dbReference type="SAM" id="MobiDB-lite"/>
    </source>
</evidence>
<evidence type="ECO:0000256" key="7">
    <source>
        <dbReference type="ARBA" id="ARBA00022692"/>
    </source>
</evidence>
<dbReference type="SMART" id="SM00387">
    <property type="entry name" value="HATPase_c"/>
    <property type="match status" value="1"/>
</dbReference>
<dbReference type="Pfam" id="PF14689">
    <property type="entry name" value="SPOB_a"/>
    <property type="match status" value="1"/>
</dbReference>
<evidence type="ECO:0000313" key="17">
    <source>
        <dbReference type="EMBL" id="MBA8807905.1"/>
    </source>
</evidence>
<evidence type="ECO:0000256" key="13">
    <source>
        <dbReference type="ARBA" id="ARBA00023136"/>
    </source>
</evidence>
<dbReference type="AlphaFoldDB" id="A0A7W3J7Z3"/>
<dbReference type="InterPro" id="IPR039506">
    <property type="entry name" value="SPOB_a"/>
</dbReference>
<gene>
    <name evidence="17" type="ORF">FHX71_001847</name>
</gene>
<evidence type="ECO:0000256" key="1">
    <source>
        <dbReference type="ARBA" id="ARBA00000085"/>
    </source>
</evidence>
<feature type="region of interest" description="Disordered" evidence="14">
    <location>
        <begin position="1"/>
        <end position="29"/>
    </location>
</feature>
<dbReference type="InterPro" id="IPR029151">
    <property type="entry name" value="Sensor-like_sf"/>
</dbReference>
<dbReference type="Gene3D" id="1.10.287.130">
    <property type="match status" value="1"/>
</dbReference>
<dbReference type="SUPFAM" id="SSF55874">
    <property type="entry name" value="ATPase domain of HSP90 chaperone/DNA topoisomerase II/histidine kinase"/>
    <property type="match status" value="1"/>
</dbReference>
<dbReference type="InterPro" id="IPR003594">
    <property type="entry name" value="HATPase_dom"/>
</dbReference>
<keyword evidence="5" id="KW-0597">Phosphoprotein</keyword>
<dbReference type="Pfam" id="PF02518">
    <property type="entry name" value="HATPase_c"/>
    <property type="match status" value="1"/>
</dbReference>
<feature type="transmembrane region" description="Helical" evidence="15">
    <location>
        <begin position="206"/>
        <end position="227"/>
    </location>
</feature>
<dbReference type="PANTHER" id="PTHR44936">
    <property type="entry name" value="SENSOR PROTEIN CREC"/>
    <property type="match status" value="1"/>
</dbReference>
<feature type="compositionally biased region" description="Gly residues" evidence="14">
    <location>
        <begin position="537"/>
        <end position="552"/>
    </location>
</feature>
<evidence type="ECO:0000256" key="3">
    <source>
        <dbReference type="ARBA" id="ARBA00012438"/>
    </source>
</evidence>
<proteinExistence type="predicted"/>
<comment type="catalytic activity">
    <reaction evidence="1">
        <text>ATP + protein L-histidine = ADP + protein N-phospho-L-histidine.</text>
        <dbReference type="EC" id="2.7.13.3"/>
    </reaction>
</comment>
<dbReference type="GO" id="GO:0005524">
    <property type="term" value="F:ATP binding"/>
    <property type="evidence" value="ECO:0007669"/>
    <property type="project" value="UniProtKB-KW"/>
</dbReference>
<accession>A0A7W3J7Z3</accession>